<comment type="caution">
    <text evidence="1">The sequence shown here is derived from an EMBL/GenBank/DDBJ whole genome shotgun (WGS) entry which is preliminary data.</text>
</comment>
<evidence type="ECO:0000313" key="2">
    <source>
        <dbReference type="Proteomes" id="UP000248291"/>
    </source>
</evidence>
<sequence>MTGADTETLLTELADNAWDAAAASGAFGAARGAELRLLPINKERAGAMP</sequence>
<dbReference type="EMBL" id="BGKA01000300">
    <property type="protein sequence ID" value="GBH21525.1"/>
    <property type="molecule type" value="Genomic_DNA"/>
</dbReference>
<evidence type="ECO:0000313" key="1">
    <source>
        <dbReference type="EMBL" id="GBH21525.1"/>
    </source>
</evidence>
<dbReference type="AlphaFoldDB" id="A0AAN4TPZ8"/>
<reference evidence="1 2" key="1">
    <citation type="submission" date="2018-04" db="EMBL/GenBank/DDBJ databases">
        <title>Draft genome sequence of Pseudomonas syringae pv. actinidiae biovar 3 strains isolated from kiwifruit in Kagawa prefecture.</title>
        <authorList>
            <person name="Tabuchi M."/>
            <person name="Saito M."/>
            <person name="Fujiwara S."/>
            <person name="Sasa N."/>
            <person name="Akimitsu K."/>
            <person name="Gomi K."/>
            <person name="Konishi-Sugita S."/>
            <person name="Hamano K."/>
            <person name="Kataoka I."/>
        </authorList>
    </citation>
    <scope>NUCLEOTIDE SEQUENCE [LARGE SCALE GENOMIC DNA]</scope>
    <source>
        <strain evidence="1 2">MAFF212211</strain>
    </source>
</reference>
<dbReference type="Proteomes" id="UP000248291">
    <property type="component" value="Unassembled WGS sequence"/>
</dbReference>
<name>A0AAN4TPZ8_PSESF</name>
<gene>
    <name evidence="1" type="ORF">KPSA3_07573</name>
</gene>
<proteinExistence type="predicted"/>
<organism evidence="1 2">
    <name type="scientific">Pseudomonas syringae pv. actinidiae</name>
    <dbReference type="NCBI Taxonomy" id="103796"/>
    <lineage>
        <taxon>Bacteria</taxon>
        <taxon>Pseudomonadati</taxon>
        <taxon>Pseudomonadota</taxon>
        <taxon>Gammaproteobacteria</taxon>
        <taxon>Pseudomonadales</taxon>
        <taxon>Pseudomonadaceae</taxon>
        <taxon>Pseudomonas</taxon>
        <taxon>Pseudomonas syringae</taxon>
    </lineage>
</organism>
<protein>
    <submittedName>
        <fullName evidence="1">Uncharacterized protein</fullName>
    </submittedName>
</protein>
<accession>A0AAN4TPZ8</accession>